<dbReference type="InterPro" id="IPR043129">
    <property type="entry name" value="ATPase_NBD"/>
</dbReference>
<dbReference type="InterPro" id="IPR018484">
    <property type="entry name" value="FGGY_N"/>
</dbReference>
<dbReference type="GO" id="GO:0019563">
    <property type="term" value="P:glycerol catabolic process"/>
    <property type="evidence" value="ECO:0007669"/>
    <property type="project" value="TreeGrafter"/>
</dbReference>
<dbReference type="AlphaFoldDB" id="A0A1C1YUB6"/>
<dbReference type="InterPro" id="IPR018485">
    <property type="entry name" value="FGGY_C"/>
</dbReference>
<accession>A0A1C1YUB6</accession>
<reference evidence="8 9" key="1">
    <citation type="submission" date="2015-12" db="EMBL/GenBank/DDBJ databases">
        <authorList>
            <person name="Shamseldin A."/>
            <person name="Moawad H."/>
            <person name="Abd El-Rahim W.M."/>
            <person name="Sadowsky M.J."/>
        </authorList>
    </citation>
    <scope>NUCLEOTIDE SEQUENCE [LARGE SCALE GENOMIC DNA]</scope>
    <source>
        <strain evidence="8 9">JC234</strain>
    </source>
</reference>
<keyword evidence="5" id="KW-0067">ATP-binding</keyword>
<dbReference type="Proteomes" id="UP000094795">
    <property type="component" value="Unassembled WGS sequence"/>
</dbReference>
<comment type="similarity">
    <text evidence="1">Belongs to the FGGY kinase family.</text>
</comment>
<dbReference type="InterPro" id="IPR000577">
    <property type="entry name" value="Carb_kinase_FGGY"/>
</dbReference>
<dbReference type="CDD" id="cd07769">
    <property type="entry name" value="ASKHA_NBD_FGGY_GK"/>
    <property type="match status" value="1"/>
</dbReference>
<dbReference type="GO" id="GO:0005829">
    <property type="term" value="C:cytosol"/>
    <property type="evidence" value="ECO:0007669"/>
    <property type="project" value="TreeGrafter"/>
</dbReference>
<evidence type="ECO:0000313" key="9">
    <source>
        <dbReference type="Proteomes" id="UP000094795"/>
    </source>
</evidence>
<evidence type="ECO:0000313" key="8">
    <source>
        <dbReference type="EMBL" id="OCW57025.1"/>
    </source>
</evidence>
<dbReference type="PIRSF" id="PIRSF000538">
    <property type="entry name" value="GlpK"/>
    <property type="match status" value="1"/>
</dbReference>
<dbReference type="GO" id="GO:0004370">
    <property type="term" value="F:glycerol kinase activity"/>
    <property type="evidence" value="ECO:0007669"/>
    <property type="project" value="TreeGrafter"/>
</dbReference>
<dbReference type="PANTHER" id="PTHR10196">
    <property type="entry name" value="SUGAR KINASE"/>
    <property type="match status" value="1"/>
</dbReference>
<dbReference type="STRING" id="1480615.AWJ14_07675"/>
<dbReference type="Pfam" id="PF02782">
    <property type="entry name" value="FGGY_C"/>
    <property type="match status" value="1"/>
</dbReference>
<dbReference type="RefSeq" id="WP_066180256.1">
    <property type="nucleotide sequence ID" value="NZ_LQZT01000023.1"/>
</dbReference>
<keyword evidence="2" id="KW-0808">Transferase</keyword>
<evidence type="ECO:0000259" key="7">
    <source>
        <dbReference type="Pfam" id="PF02782"/>
    </source>
</evidence>
<feature type="domain" description="Carbohydrate kinase FGGY C-terminal" evidence="7">
    <location>
        <begin position="253"/>
        <end position="437"/>
    </location>
</feature>
<dbReference type="SUPFAM" id="SSF53067">
    <property type="entry name" value="Actin-like ATPase domain"/>
    <property type="match status" value="2"/>
</dbReference>
<comment type="caution">
    <text evidence="8">The sequence shown here is derived from an EMBL/GenBank/DDBJ whole genome shotgun (WGS) entry which is preliminary data.</text>
</comment>
<dbReference type="Gene3D" id="3.30.420.40">
    <property type="match status" value="2"/>
</dbReference>
<evidence type="ECO:0000256" key="3">
    <source>
        <dbReference type="ARBA" id="ARBA00022741"/>
    </source>
</evidence>
<feature type="domain" description="Carbohydrate kinase FGGY N-terminal" evidence="6">
    <location>
        <begin position="5"/>
        <end position="243"/>
    </location>
</feature>
<evidence type="ECO:0000256" key="4">
    <source>
        <dbReference type="ARBA" id="ARBA00022777"/>
    </source>
</evidence>
<name>A0A1C1YUB6_9HYPH</name>
<keyword evidence="3" id="KW-0547">Nucleotide-binding</keyword>
<dbReference type="EMBL" id="LQZT01000023">
    <property type="protein sequence ID" value="OCW57025.1"/>
    <property type="molecule type" value="Genomic_DNA"/>
</dbReference>
<dbReference type="GO" id="GO:0005524">
    <property type="term" value="F:ATP binding"/>
    <property type="evidence" value="ECO:0007669"/>
    <property type="project" value="UniProtKB-KW"/>
</dbReference>
<keyword evidence="9" id="KW-1185">Reference proteome</keyword>
<protein>
    <submittedName>
        <fullName evidence="8">Glycerol kinase</fullName>
    </submittedName>
</protein>
<keyword evidence="4 8" id="KW-0418">Kinase</keyword>
<proteinExistence type="inferred from homology"/>
<evidence type="ECO:0000256" key="5">
    <source>
        <dbReference type="ARBA" id="ARBA00022840"/>
    </source>
</evidence>
<evidence type="ECO:0000256" key="1">
    <source>
        <dbReference type="ARBA" id="ARBA00009156"/>
    </source>
</evidence>
<evidence type="ECO:0000259" key="6">
    <source>
        <dbReference type="Pfam" id="PF00370"/>
    </source>
</evidence>
<sequence length="489" mass="50984">MTTAILAIDQGTTNSKAVLVTAAGEIVARGSSPVGISHPQPGWVEQSPERVWQSVLEAIGACLADAPATSIAGIAISNQRESVTIWDAESGEPLGPVISWQCRRTAPDCAKLNAAGHSARVAALTGLPIDPMFPGPKMKWLIDRAPAGRPLRLGTIDAWLIHRLTGGKVHACDAANAARSQLLDLGRMAWSDELCALFGVPKECLPEIRDSASRFGQTLGVPGLADGLPIAAAIGDSHAALFGHGAFAPGDGKITFGTGSSIMTTLPHFIAPQNGITTTVAWSLDGRPTYAFEGNILVSAASLPWMAEILGLPDVQALVDLAETAAPEGPGFVPAFVGLGAPYWQADARALFSGITFNTTRAQMARAVTDSIAFQVNDVFKAMASQSPTSLGRLFVDGGPSRNAFLMQCVADTLGHPVIQCDAAESSALGAAYLAGLTLGLWADLDAVRALPRRTAVLEPAPSDTAARLATWREAIFRSTVPVTSIMGE</sequence>
<gene>
    <name evidence="8" type="ORF">AWJ14_07675</name>
</gene>
<dbReference type="OrthoDB" id="9805576at2"/>
<organism evidence="8 9">
    <name type="scientific">Hoeflea olei</name>
    <dbReference type="NCBI Taxonomy" id="1480615"/>
    <lineage>
        <taxon>Bacteria</taxon>
        <taxon>Pseudomonadati</taxon>
        <taxon>Pseudomonadota</taxon>
        <taxon>Alphaproteobacteria</taxon>
        <taxon>Hyphomicrobiales</taxon>
        <taxon>Rhizobiaceae</taxon>
        <taxon>Hoeflea</taxon>
    </lineage>
</organism>
<evidence type="ECO:0000256" key="2">
    <source>
        <dbReference type="ARBA" id="ARBA00022679"/>
    </source>
</evidence>
<dbReference type="Pfam" id="PF00370">
    <property type="entry name" value="FGGY_N"/>
    <property type="match status" value="1"/>
</dbReference>
<dbReference type="PANTHER" id="PTHR10196:SF69">
    <property type="entry name" value="GLYCEROL KINASE"/>
    <property type="match status" value="1"/>
</dbReference>